<dbReference type="Proteomes" id="UP000294855">
    <property type="component" value="Unassembled WGS sequence"/>
</dbReference>
<evidence type="ECO:0000256" key="2">
    <source>
        <dbReference type="SAM" id="Phobius"/>
    </source>
</evidence>
<keyword evidence="4" id="KW-1185">Reference proteome</keyword>
<feature type="region of interest" description="Disordered" evidence="1">
    <location>
        <begin position="76"/>
        <end position="98"/>
    </location>
</feature>
<feature type="compositionally biased region" description="Polar residues" evidence="1">
    <location>
        <begin position="76"/>
        <end position="89"/>
    </location>
</feature>
<organism evidence="3 4">
    <name type="scientific">Methanimicrococcus blatticola</name>
    <dbReference type="NCBI Taxonomy" id="91560"/>
    <lineage>
        <taxon>Archaea</taxon>
        <taxon>Methanobacteriati</taxon>
        <taxon>Methanobacteriota</taxon>
        <taxon>Stenosarchaea group</taxon>
        <taxon>Methanomicrobia</taxon>
        <taxon>Methanosarcinales</taxon>
        <taxon>Methanosarcinaceae</taxon>
        <taxon>Methanimicrococcus</taxon>
    </lineage>
</organism>
<feature type="transmembrane region" description="Helical" evidence="2">
    <location>
        <begin position="52"/>
        <end position="71"/>
    </location>
</feature>
<evidence type="ECO:0008006" key="5">
    <source>
        <dbReference type="Google" id="ProtNLM"/>
    </source>
</evidence>
<evidence type="ECO:0000313" key="3">
    <source>
        <dbReference type="EMBL" id="TDQ67937.1"/>
    </source>
</evidence>
<comment type="caution">
    <text evidence="3">The sequence shown here is derived from an EMBL/GenBank/DDBJ whole genome shotgun (WGS) entry which is preliminary data.</text>
</comment>
<evidence type="ECO:0000256" key="1">
    <source>
        <dbReference type="SAM" id="MobiDB-lite"/>
    </source>
</evidence>
<proteinExistence type="predicted"/>
<dbReference type="RefSeq" id="WP_133517931.1">
    <property type="nucleotide sequence ID" value="NZ_JAHDUW010000001.1"/>
</dbReference>
<dbReference type="OrthoDB" id="64860at2157"/>
<gene>
    <name evidence="3" type="ORF">C7391_1491</name>
</gene>
<reference evidence="3 4" key="1">
    <citation type="submission" date="2019-03" db="EMBL/GenBank/DDBJ databases">
        <title>Genomic Encyclopedia of Type Strains, Phase IV (KMG-IV): sequencing the most valuable type-strain genomes for metagenomic binning, comparative biology and taxonomic classification.</title>
        <authorList>
            <person name="Goeker M."/>
        </authorList>
    </citation>
    <scope>NUCLEOTIDE SEQUENCE [LARGE SCALE GENOMIC DNA]</scope>
    <source>
        <strain evidence="3 4">DSM 13328</strain>
    </source>
</reference>
<sequence length="98" mass="11078">MANQVIAVVLSSIIPGMGQFYSGHFLRSLLIFAVITVLVAIGWVLYVPFVMPLFFIVAAFLFWLWNIYDAYQLNDNTSTRKSGTRSASRSVIDRRSNN</sequence>
<keyword evidence="2" id="KW-0812">Transmembrane</keyword>
<feature type="transmembrane region" description="Helical" evidence="2">
    <location>
        <begin position="25"/>
        <end position="46"/>
    </location>
</feature>
<evidence type="ECO:0000313" key="4">
    <source>
        <dbReference type="Proteomes" id="UP000294855"/>
    </source>
</evidence>
<keyword evidence="2" id="KW-1133">Transmembrane helix</keyword>
<dbReference type="EMBL" id="SNYS01000010">
    <property type="protein sequence ID" value="TDQ67937.1"/>
    <property type="molecule type" value="Genomic_DNA"/>
</dbReference>
<dbReference type="AlphaFoldDB" id="A0A484F569"/>
<keyword evidence="2" id="KW-0472">Membrane</keyword>
<protein>
    <recommendedName>
        <fullName evidence="5">TM2 domain-containing protein</fullName>
    </recommendedName>
</protein>
<accession>A0A484F569</accession>
<name>A0A484F569_9EURY</name>